<feature type="transmembrane region" description="Helical" evidence="1">
    <location>
        <begin position="49"/>
        <end position="69"/>
    </location>
</feature>
<reference evidence="2" key="2">
    <citation type="submission" date="2015-03" db="EMBL/GenBank/DDBJ databases">
        <title>Genome sequence of Pseudoalteromonas citrea.</title>
        <authorList>
            <person name="Xie B.-B."/>
            <person name="Rong J.-C."/>
            <person name="Qin Q.-L."/>
            <person name="Zhang Y.-Z."/>
        </authorList>
    </citation>
    <scope>NUCLEOTIDE SEQUENCE</scope>
    <source>
        <strain evidence="2">DSM 8771</strain>
    </source>
</reference>
<organism evidence="2 3">
    <name type="scientific">Pseudoalteromonas citrea</name>
    <dbReference type="NCBI Taxonomy" id="43655"/>
    <lineage>
        <taxon>Bacteria</taxon>
        <taxon>Pseudomonadati</taxon>
        <taxon>Pseudomonadota</taxon>
        <taxon>Gammaproteobacteria</taxon>
        <taxon>Alteromonadales</taxon>
        <taxon>Pseudoalteromonadaceae</taxon>
        <taxon>Pseudoalteromonas</taxon>
    </lineage>
</organism>
<comment type="caution">
    <text evidence="2">The sequence shown here is derived from an EMBL/GenBank/DDBJ whole genome shotgun (WGS) entry which is preliminary data.</text>
</comment>
<name>A0AAD4AEX6_9GAMM</name>
<keyword evidence="1" id="KW-0812">Transmembrane</keyword>
<gene>
    <name evidence="2" type="ORF">PCIT_b0714</name>
</gene>
<sequence>MNIKFFSDLSLCCKEQPILINRYPKYAAFIFFTTALLISYFPFKYAFASQWGLSISVLLIITVLALNAVKLMTSPLTILNSIFIAVIVGGMLTYLSFSSPLAAGIWTSAFLVSLYLLFPFKIACLVALFY</sequence>
<dbReference type="Proteomes" id="UP000016487">
    <property type="component" value="Unassembled WGS sequence"/>
</dbReference>
<feature type="transmembrane region" description="Helical" evidence="1">
    <location>
        <begin position="103"/>
        <end position="129"/>
    </location>
</feature>
<proteinExistence type="predicted"/>
<evidence type="ECO:0000256" key="1">
    <source>
        <dbReference type="SAM" id="Phobius"/>
    </source>
</evidence>
<keyword evidence="1" id="KW-0472">Membrane</keyword>
<accession>A0AAD4AEX6</accession>
<dbReference type="RefSeq" id="WP_010361972.1">
    <property type="nucleotide sequence ID" value="NZ_AHBZ03000027.1"/>
</dbReference>
<reference evidence="2" key="1">
    <citation type="journal article" date="2012" name="J. Bacteriol.">
        <title>Genome sequences of type strains of seven species of the marine bacterium Pseudoalteromonas.</title>
        <authorList>
            <person name="Xie B.B."/>
            <person name="Shu Y.L."/>
            <person name="Qin Q.L."/>
            <person name="Rong J.C."/>
            <person name="Zhang X.Y."/>
            <person name="Chen X.L."/>
            <person name="Shi M."/>
            <person name="He H.L."/>
            <person name="Zhou B.C."/>
            <person name="Zhang Y.Z."/>
        </authorList>
    </citation>
    <scope>NUCLEOTIDE SEQUENCE</scope>
    <source>
        <strain evidence="2">DSM 8771</strain>
    </source>
</reference>
<feature type="transmembrane region" description="Helical" evidence="1">
    <location>
        <begin position="76"/>
        <end position="97"/>
    </location>
</feature>
<feature type="transmembrane region" description="Helical" evidence="1">
    <location>
        <begin position="26"/>
        <end position="43"/>
    </location>
</feature>
<evidence type="ECO:0000313" key="3">
    <source>
        <dbReference type="Proteomes" id="UP000016487"/>
    </source>
</evidence>
<evidence type="ECO:0000313" key="2">
    <source>
        <dbReference type="EMBL" id="KAF7764669.1"/>
    </source>
</evidence>
<protein>
    <submittedName>
        <fullName evidence="2">Uncharacterized protein</fullName>
    </submittedName>
</protein>
<dbReference type="EMBL" id="AHBZ03000027">
    <property type="protein sequence ID" value="KAF7764669.1"/>
    <property type="molecule type" value="Genomic_DNA"/>
</dbReference>
<dbReference type="AlphaFoldDB" id="A0AAD4AEX6"/>
<keyword evidence="1" id="KW-1133">Transmembrane helix</keyword>